<evidence type="ECO:0000313" key="2">
    <source>
        <dbReference type="Proteomes" id="UP000294847"/>
    </source>
</evidence>
<organism evidence="1 2">
    <name type="scientific">Pyricularia oryzae</name>
    <name type="common">Rice blast fungus</name>
    <name type="synonym">Magnaporthe oryzae</name>
    <dbReference type="NCBI Taxonomy" id="318829"/>
    <lineage>
        <taxon>Eukaryota</taxon>
        <taxon>Fungi</taxon>
        <taxon>Dikarya</taxon>
        <taxon>Ascomycota</taxon>
        <taxon>Pezizomycotina</taxon>
        <taxon>Sordariomycetes</taxon>
        <taxon>Sordariomycetidae</taxon>
        <taxon>Magnaporthales</taxon>
        <taxon>Pyriculariaceae</taxon>
        <taxon>Pyricularia</taxon>
    </lineage>
</organism>
<dbReference type="Proteomes" id="UP000294847">
    <property type="component" value="Chromosome 2"/>
</dbReference>
<proteinExistence type="predicted"/>
<reference evidence="1 2" key="1">
    <citation type="journal article" date="2019" name="Mol. Biol. Evol.">
        <title>Blast fungal genomes show frequent chromosomal changes, gene gains and losses, and effector gene turnover.</title>
        <authorList>
            <person name="Gomez Luciano L.B."/>
            <person name="Jason Tsai I."/>
            <person name="Chuma I."/>
            <person name="Tosa Y."/>
            <person name="Chen Y.H."/>
            <person name="Li J.Y."/>
            <person name="Li M.Y."/>
            <person name="Jade Lu M.Y."/>
            <person name="Nakayashiki H."/>
            <person name="Li W.H."/>
        </authorList>
    </citation>
    <scope>NUCLEOTIDE SEQUENCE [LARGE SCALE GENOMIC DNA]</scope>
    <source>
        <strain evidence="1">MZ5-1-6</strain>
    </source>
</reference>
<dbReference type="EMBL" id="CP034205">
    <property type="protein sequence ID" value="QBZ57180.1"/>
    <property type="molecule type" value="Genomic_DNA"/>
</dbReference>
<name>A0A4P7NAI0_PYROR</name>
<accession>A0A4P7NAI0</accession>
<protein>
    <submittedName>
        <fullName evidence="1">Uncharacterized protein</fullName>
    </submittedName>
</protein>
<sequence length="126" mass="13772">MLFGDPFNNSSLPLFRAPVIVKVHPSSQWLMPPLRKEDKLIAACGTVHISLTSGPVIPCPAVSSCMSHPFTPTLPHIAGLFFDRLDTPTHCNPHSPCFKPLLCLESNLGIPVHLPNPSDCYLFLCT</sequence>
<gene>
    <name evidence="1" type="ORF">PoMZ_02104</name>
</gene>
<dbReference type="AlphaFoldDB" id="A0A4P7NAI0"/>
<evidence type="ECO:0000313" key="1">
    <source>
        <dbReference type="EMBL" id="QBZ57180.1"/>
    </source>
</evidence>